<protein>
    <recommendedName>
        <fullName evidence="5">Peptidyl-prolyl cis-trans isomerase</fullName>
        <ecNumber evidence="5">5.2.1.8</ecNumber>
    </recommendedName>
</protein>
<dbReference type="Pfam" id="PF00254">
    <property type="entry name" value="FKBP_C"/>
    <property type="match status" value="2"/>
</dbReference>
<evidence type="ECO:0000256" key="4">
    <source>
        <dbReference type="PROSITE-ProRule" id="PRU00277"/>
    </source>
</evidence>
<dbReference type="AlphaFoldDB" id="A0A1I1YHT4"/>
<dbReference type="InterPro" id="IPR050689">
    <property type="entry name" value="FKBP-type_PPIase"/>
</dbReference>
<evidence type="ECO:0000313" key="7">
    <source>
        <dbReference type="EMBL" id="SFE19086.1"/>
    </source>
</evidence>
<feature type="domain" description="PPIase FKBP-type" evidence="6">
    <location>
        <begin position="219"/>
        <end position="309"/>
    </location>
</feature>
<sequence>MSNLHLFILGLLLIGGMTSCSKENVDPDADPAVLQSNREDITNYATTKGLSGSLTTTGLYYVVTKATSSTATPVAPAIGQELEFTYTLYTLTRSVSNSAIVTDTKVDSTNSVNSVFIPYFSGILKAGLEEGLLKMNEGDQATLLVPSNLAFGNVVSPSPPVPANSAVRYDVTLKRVRTEDQQINEYVAANKLTVTETTSSGLRFIKTVTSSAVDYPQANQTLTIRATGKLLRASIPFDSTGSTITTALAKSLMAGFNEGLAKLKVGEKATLIFPSSIGYKDKGLGGQAENFVVPPYTPIRYDIELISAQ</sequence>
<proteinExistence type="inferred from homology"/>
<keyword evidence="3 4" id="KW-0413">Isomerase</keyword>
<dbReference type="SUPFAM" id="SSF54534">
    <property type="entry name" value="FKBP-like"/>
    <property type="match status" value="2"/>
</dbReference>
<evidence type="ECO:0000256" key="1">
    <source>
        <dbReference type="ARBA" id="ARBA00000971"/>
    </source>
</evidence>
<dbReference type="GO" id="GO:0003755">
    <property type="term" value="F:peptidyl-prolyl cis-trans isomerase activity"/>
    <property type="evidence" value="ECO:0007669"/>
    <property type="project" value="UniProtKB-UniRule"/>
</dbReference>
<comment type="catalytic activity">
    <reaction evidence="1 4 5">
        <text>[protein]-peptidylproline (omega=180) = [protein]-peptidylproline (omega=0)</text>
        <dbReference type="Rhea" id="RHEA:16237"/>
        <dbReference type="Rhea" id="RHEA-COMP:10747"/>
        <dbReference type="Rhea" id="RHEA-COMP:10748"/>
        <dbReference type="ChEBI" id="CHEBI:83833"/>
        <dbReference type="ChEBI" id="CHEBI:83834"/>
        <dbReference type="EC" id="5.2.1.8"/>
    </reaction>
</comment>
<dbReference type="PROSITE" id="PS50059">
    <property type="entry name" value="FKBP_PPIASE"/>
    <property type="match status" value="2"/>
</dbReference>
<evidence type="ECO:0000256" key="5">
    <source>
        <dbReference type="RuleBase" id="RU003915"/>
    </source>
</evidence>
<evidence type="ECO:0000256" key="3">
    <source>
        <dbReference type="ARBA" id="ARBA00023235"/>
    </source>
</evidence>
<dbReference type="RefSeq" id="WP_093830707.1">
    <property type="nucleotide sequence ID" value="NZ_FOLQ01000011.1"/>
</dbReference>
<dbReference type="Gene3D" id="3.10.50.40">
    <property type="match status" value="2"/>
</dbReference>
<name>A0A1I1YHT4_9BACT</name>
<feature type="domain" description="PPIase FKBP-type" evidence="6">
    <location>
        <begin position="79"/>
        <end position="177"/>
    </location>
</feature>
<keyword evidence="8" id="KW-1185">Reference proteome</keyword>
<dbReference type="OrthoDB" id="979394at2"/>
<dbReference type="PANTHER" id="PTHR10516:SF443">
    <property type="entry name" value="FK506-BINDING PROTEIN 59-RELATED"/>
    <property type="match status" value="1"/>
</dbReference>
<dbReference type="PANTHER" id="PTHR10516">
    <property type="entry name" value="PEPTIDYL-PROLYL CIS-TRANS ISOMERASE"/>
    <property type="match status" value="1"/>
</dbReference>
<organism evidence="7 8">
    <name type="scientific">Spirosoma endophyticum</name>
    <dbReference type="NCBI Taxonomy" id="662367"/>
    <lineage>
        <taxon>Bacteria</taxon>
        <taxon>Pseudomonadati</taxon>
        <taxon>Bacteroidota</taxon>
        <taxon>Cytophagia</taxon>
        <taxon>Cytophagales</taxon>
        <taxon>Cytophagaceae</taxon>
        <taxon>Spirosoma</taxon>
    </lineage>
</organism>
<dbReference type="InterPro" id="IPR001179">
    <property type="entry name" value="PPIase_FKBP_dom"/>
</dbReference>
<comment type="similarity">
    <text evidence="5">Belongs to the FKBP-type PPIase family.</text>
</comment>
<gene>
    <name evidence="7" type="ORF">SAMN05216167_11167</name>
</gene>
<dbReference type="Proteomes" id="UP000198598">
    <property type="component" value="Unassembled WGS sequence"/>
</dbReference>
<accession>A0A1I1YHT4</accession>
<dbReference type="InterPro" id="IPR046357">
    <property type="entry name" value="PPIase_dom_sf"/>
</dbReference>
<keyword evidence="2 4" id="KW-0697">Rotamase</keyword>
<evidence type="ECO:0000256" key="2">
    <source>
        <dbReference type="ARBA" id="ARBA00023110"/>
    </source>
</evidence>
<dbReference type="EC" id="5.2.1.8" evidence="5"/>
<dbReference type="EMBL" id="FOLQ01000011">
    <property type="protein sequence ID" value="SFE19086.1"/>
    <property type="molecule type" value="Genomic_DNA"/>
</dbReference>
<reference evidence="7 8" key="1">
    <citation type="submission" date="2016-10" db="EMBL/GenBank/DDBJ databases">
        <authorList>
            <person name="de Groot N.N."/>
        </authorList>
    </citation>
    <scope>NUCLEOTIDE SEQUENCE [LARGE SCALE GENOMIC DNA]</scope>
    <source>
        <strain evidence="7 8">DSM 26130</strain>
    </source>
</reference>
<evidence type="ECO:0000259" key="6">
    <source>
        <dbReference type="PROSITE" id="PS50059"/>
    </source>
</evidence>
<dbReference type="STRING" id="662367.SAMN05216167_11167"/>
<evidence type="ECO:0000313" key="8">
    <source>
        <dbReference type="Proteomes" id="UP000198598"/>
    </source>
</evidence>